<feature type="non-terminal residue" evidence="1">
    <location>
        <position position="1"/>
    </location>
</feature>
<protein>
    <submittedName>
        <fullName evidence="1">CAZy families GH13|CBM20 protein</fullName>
    </submittedName>
</protein>
<sequence length="132" mass="15099">FRHLRDTFRTLPPRPGRRSSRHLRQWLEDHAQALAARKPEAEFNGTLMQGFHWYTPEDGGHWRRLEQEAPALAAAGITGIWFPPATKGMGGVRDVGYGIYDLFDLGEFEVRPARNAHEIGTRVTIHRRCRGV</sequence>
<organism evidence="1">
    <name type="scientific">uncultured Shewanella sp</name>
    <dbReference type="NCBI Taxonomy" id="173975"/>
    <lineage>
        <taxon>Bacteria</taxon>
        <taxon>Pseudomonadati</taxon>
        <taxon>Pseudomonadota</taxon>
        <taxon>Gammaproteobacteria</taxon>
        <taxon>Alteromonadales</taxon>
        <taxon>Shewanellaceae</taxon>
        <taxon>Shewanella</taxon>
        <taxon>environmental samples</taxon>
    </lineage>
</organism>
<reference evidence="1" key="1">
    <citation type="journal article" date="2013" name="Environ. Microbiol.">
        <title>Seasonally variable intestinal metagenomes of the red palm weevil (Rhynchophorus ferrugineus).</title>
        <authorList>
            <person name="Jia S."/>
            <person name="Zhang X."/>
            <person name="Zhang G."/>
            <person name="Yin A."/>
            <person name="Zhang S."/>
            <person name="Li F."/>
            <person name="Wang L."/>
            <person name="Zhao D."/>
            <person name="Yun Q."/>
            <person name="Tala"/>
            <person name="Wang J."/>
            <person name="Sun G."/>
            <person name="Baabdullah M."/>
            <person name="Yu X."/>
            <person name="Hu S."/>
            <person name="Al-Mssallem I.S."/>
            <person name="Yu J."/>
        </authorList>
    </citation>
    <scope>NUCLEOTIDE SEQUENCE</scope>
</reference>
<dbReference type="InterPro" id="IPR017853">
    <property type="entry name" value="GH"/>
</dbReference>
<dbReference type="AlphaFoldDB" id="A0A060CKQ4"/>
<evidence type="ECO:0000313" key="1">
    <source>
        <dbReference type="EMBL" id="AIA95844.1"/>
    </source>
</evidence>
<accession>A0A060CKQ4</accession>
<dbReference type="EMBL" id="KF128479">
    <property type="protein sequence ID" value="AIA95844.1"/>
    <property type="molecule type" value="Genomic_DNA"/>
</dbReference>
<dbReference type="SUPFAM" id="SSF51445">
    <property type="entry name" value="(Trans)glycosidases"/>
    <property type="match status" value="1"/>
</dbReference>
<dbReference type="Gene3D" id="3.20.20.80">
    <property type="entry name" value="Glycosidases"/>
    <property type="match status" value="1"/>
</dbReference>
<proteinExistence type="predicted"/>
<feature type="non-terminal residue" evidence="1">
    <location>
        <position position="132"/>
    </location>
</feature>
<name>A0A060CKQ4_9GAMM</name>